<evidence type="ECO:0000256" key="2">
    <source>
        <dbReference type="SAM" id="Phobius"/>
    </source>
</evidence>
<keyword evidence="2" id="KW-1133">Transmembrane helix</keyword>
<proteinExistence type="predicted"/>
<name>A0A4V1IPG1_9FUNG</name>
<feature type="transmembrane region" description="Helical" evidence="2">
    <location>
        <begin position="6"/>
        <end position="33"/>
    </location>
</feature>
<evidence type="ECO:0000313" key="3">
    <source>
        <dbReference type="EMBL" id="RKO82937.1"/>
    </source>
</evidence>
<reference evidence="4" key="1">
    <citation type="journal article" date="2018" name="Nat. Microbiol.">
        <title>Leveraging single-cell genomics to expand the fungal tree of life.</title>
        <authorList>
            <person name="Ahrendt S.R."/>
            <person name="Quandt C.A."/>
            <person name="Ciobanu D."/>
            <person name="Clum A."/>
            <person name="Salamov A."/>
            <person name="Andreopoulos B."/>
            <person name="Cheng J.F."/>
            <person name="Woyke T."/>
            <person name="Pelin A."/>
            <person name="Henrissat B."/>
            <person name="Reynolds N.K."/>
            <person name="Benny G.L."/>
            <person name="Smith M.E."/>
            <person name="James T.Y."/>
            <person name="Grigoriev I.V."/>
        </authorList>
    </citation>
    <scope>NUCLEOTIDE SEQUENCE [LARGE SCALE GENOMIC DNA]</scope>
</reference>
<organism evidence="3 4">
    <name type="scientific">Blyttiomyces helicus</name>
    <dbReference type="NCBI Taxonomy" id="388810"/>
    <lineage>
        <taxon>Eukaryota</taxon>
        <taxon>Fungi</taxon>
        <taxon>Fungi incertae sedis</taxon>
        <taxon>Chytridiomycota</taxon>
        <taxon>Chytridiomycota incertae sedis</taxon>
        <taxon>Chytridiomycetes</taxon>
        <taxon>Chytridiomycetes incertae sedis</taxon>
        <taxon>Blyttiomyces</taxon>
    </lineage>
</organism>
<gene>
    <name evidence="3" type="ORF">BDK51DRAFT_32611</name>
</gene>
<dbReference type="Proteomes" id="UP000269721">
    <property type="component" value="Unassembled WGS sequence"/>
</dbReference>
<keyword evidence="4" id="KW-1185">Reference proteome</keyword>
<dbReference type="EMBL" id="ML001889">
    <property type="protein sequence ID" value="RKO82937.1"/>
    <property type="molecule type" value="Genomic_DNA"/>
</dbReference>
<evidence type="ECO:0000256" key="1">
    <source>
        <dbReference type="SAM" id="MobiDB-lite"/>
    </source>
</evidence>
<dbReference type="AlphaFoldDB" id="A0A4V1IPG1"/>
<feature type="region of interest" description="Disordered" evidence="1">
    <location>
        <begin position="143"/>
        <end position="162"/>
    </location>
</feature>
<keyword evidence="2" id="KW-0812">Transmembrane</keyword>
<evidence type="ECO:0000313" key="4">
    <source>
        <dbReference type="Proteomes" id="UP000269721"/>
    </source>
</evidence>
<sequence>MNSPTLLSWILQMCVALFPVFVVLLFGLFTLYITQHTCDGVMPQVVDGGDLVSELVESVHHPQIWPITRPSNFDLRIQKHLAHTFEASLKEDKTPNGVGREAFECDRVDQRSNNERWNTGGVKEFGTGRNLVDRWNSGFWNNKPRDAKRDLPLATRVPRVSP</sequence>
<accession>A0A4V1IPG1</accession>
<protein>
    <submittedName>
        <fullName evidence="3">Uncharacterized protein</fullName>
    </submittedName>
</protein>
<keyword evidence="2" id="KW-0472">Membrane</keyword>